<accession>A0A382BGU1</accession>
<protein>
    <submittedName>
        <fullName evidence="1">Uncharacterized protein</fullName>
    </submittedName>
</protein>
<name>A0A382BGU1_9ZZZZ</name>
<feature type="non-terminal residue" evidence="1">
    <location>
        <position position="50"/>
    </location>
</feature>
<evidence type="ECO:0000313" key="1">
    <source>
        <dbReference type="EMBL" id="SVB12423.1"/>
    </source>
</evidence>
<organism evidence="1">
    <name type="scientific">marine metagenome</name>
    <dbReference type="NCBI Taxonomy" id="408172"/>
    <lineage>
        <taxon>unclassified sequences</taxon>
        <taxon>metagenomes</taxon>
        <taxon>ecological metagenomes</taxon>
    </lineage>
</organism>
<sequence length="50" mass="5800">MQLEIAFKFPLTLQTCIEIAPSLPKYIFIGSTRILYMGKTRIRDVRVILT</sequence>
<dbReference type="EMBL" id="UINC01029536">
    <property type="protein sequence ID" value="SVB12423.1"/>
    <property type="molecule type" value="Genomic_DNA"/>
</dbReference>
<proteinExistence type="predicted"/>
<dbReference type="AlphaFoldDB" id="A0A382BGU1"/>
<gene>
    <name evidence="1" type="ORF">METZ01_LOCUS165277</name>
</gene>
<reference evidence="1" key="1">
    <citation type="submission" date="2018-05" db="EMBL/GenBank/DDBJ databases">
        <authorList>
            <person name="Lanie J.A."/>
            <person name="Ng W.-L."/>
            <person name="Kazmierczak K.M."/>
            <person name="Andrzejewski T.M."/>
            <person name="Davidsen T.M."/>
            <person name="Wayne K.J."/>
            <person name="Tettelin H."/>
            <person name="Glass J.I."/>
            <person name="Rusch D."/>
            <person name="Podicherti R."/>
            <person name="Tsui H.-C.T."/>
            <person name="Winkler M.E."/>
        </authorList>
    </citation>
    <scope>NUCLEOTIDE SEQUENCE</scope>
</reference>